<evidence type="ECO:0000313" key="8">
    <source>
        <dbReference type="Proteomes" id="UP000011761"/>
    </source>
</evidence>
<keyword evidence="4" id="KW-0539">Nucleus</keyword>
<dbReference type="RefSeq" id="XP_007679506.1">
    <property type="nucleotide sequence ID" value="XM_007681316.1"/>
</dbReference>
<dbReference type="Pfam" id="PF07524">
    <property type="entry name" value="Bromo_TP"/>
    <property type="match status" value="1"/>
</dbReference>
<accession>M2MP85</accession>
<keyword evidence="2" id="KW-0805">Transcription regulation</keyword>
<evidence type="ECO:0000256" key="1">
    <source>
        <dbReference type="ARBA" id="ARBA00004123"/>
    </source>
</evidence>
<sequence>MSQSHDLHRALLRPSIIHILRAAGFHSTRPSVLDTLTNIAERYLLLLATTTARHAANSHNDAGMEEEDLADVRVFEEWFDGAQHAEMRRVAGMVPDAGAAGTAPAVGVGGGVVVAEDFLVVVEGGPVQRVRDWRPRLEERSVNSLGPEREGKMNVEEGVTEDATRSEVHDEGALLVAEQVEAT</sequence>
<name>M2MP85_BAUPA</name>
<evidence type="ECO:0000256" key="5">
    <source>
        <dbReference type="SAM" id="MobiDB-lite"/>
    </source>
</evidence>
<gene>
    <name evidence="7" type="ORF">BAUCODRAFT_235095</name>
</gene>
<dbReference type="GeneID" id="19110041"/>
<dbReference type="Gene3D" id="1.10.20.10">
    <property type="entry name" value="Histone, subunit A"/>
    <property type="match status" value="1"/>
</dbReference>
<dbReference type="HOGENOM" id="CLU_064111_0_0_1"/>
<evidence type="ECO:0000256" key="2">
    <source>
        <dbReference type="ARBA" id="ARBA00023015"/>
    </source>
</evidence>
<dbReference type="AlphaFoldDB" id="M2MP85"/>
<proteinExistence type="predicted"/>
<keyword evidence="3" id="KW-0804">Transcription</keyword>
<dbReference type="EMBL" id="KB445560">
    <property type="protein sequence ID" value="EMC93283.1"/>
    <property type="molecule type" value="Genomic_DNA"/>
</dbReference>
<dbReference type="eggNOG" id="ENOG502S96D">
    <property type="taxonomic scope" value="Eukaryota"/>
</dbReference>
<dbReference type="InterPro" id="IPR006565">
    <property type="entry name" value="BTP"/>
</dbReference>
<feature type="region of interest" description="Disordered" evidence="5">
    <location>
        <begin position="141"/>
        <end position="174"/>
    </location>
</feature>
<dbReference type="Proteomes" id="UP000011761">
    <property type="component" value="Unassembled WGS sequence"/>
</dbReference>
<dbReference type="STRING" id="717646.M2MP85"/>
<feature type="compositionally biased region" description="Basic and acidic residues" evidence="5">
    <location>
        <begin position="162"/>
        <end position="172"/>
    </location>
</feature>
<dbReference type="GO" id="GO:0046982">
    <property type="term" value="F:protein heterodimerization activity"/>
    <property type="evidence" value="ECO:0007669"/>
    <property type="project" value="InterPro"/>
</dbReference>
<evidence type="ECO:0000313" key="7">
    <source>
        <dbReference type="EMBL" id="EMC93283.1"/>
    </source>
</evidence>
<dbReference type="KEGG" id="bcom:BAUCODRAFT_235095"/>
<feature type="domain" description="Bromodomain associated" evidence="6">
    <location>
        <begin position="7"/>
        <end position="59"/>
    </location>
</feature>
<evidence type="ECO:0000259" key="6">
    <source>
        <dbReference type="Pfam" id="PF07524"/>
    </source>
</evidence>
<dbReference type="OrthoDB" id="5402929at2759"/>
<reference evidence="7 8" key="1">
    <citation type="journal article" date="2012" name="PLoS Pathog.">
        <title>Diverse lifestyles and strategies of plant pathogenesis encoded in the genomes of eighteen Dothideomycetes fungi.</title>
        <authorList>
            <person name="Ohm R.A."/>
            <person name="Feau N."/>
            <person name="Henrissat B."/>
            <person name="Schoch C.L."/>
            <person name="Horwitz B.A."/>
            <person name="Barry K.W."/>
            <person name="Condon B.J."/>
            <person name="Copeland A.C."/>
            <person name="Dhillon B."/>
            <person name="Glaser F."/>
            <person name="Hesse C.N."/>
            <person name="Kosti I."/>
            <person name="LaButti K."/>
            <person name="Lindquist E.A."/>
            <person name="Lucas S."/>
            <person name="Salamov A.A."/>
            <person name="Bradshaw R.E."/>
            <person name="Ciuffetti L."/>
            <person name="Hamelin R.C."/>
            <person name="Kema G.H.J."/>
            <person name="Lawrence C."/>
            <person name="Scott J.A."/>
            <person name="Spatafora J.W."/>
            <person name="Turgeon B.G."/>
            <person name="de Wit P.J.G.M."/>
            <person name="Zhong S."/>
            <person name="Goodwin S.B."/>
            <person name="Grigoriev I.V."/>
        </authorList>
    </citation>
    <scope>NUCLEOTIDE SEQUENCE [LARGE SCALE GENOMIC DNA]</scope>
    <source>
        <strain evidence="7 8">UAMH 10762</strain>
    </source>
</reference>
<protein>
    <recommendedName>
        <fullName evidence="6">Bromodomain associated domain-containing protein</fullName>
    </recommendedName>
</protein>
<dbReference type="GO" id="GO:0005634">
    <property type="term" value="C:nucleus"/>
    <property type="evidence" value="ECO:0007669"/>
    <property type="project" value="UniProtKB-SubCell"/>
</dbReference>
<organism evidence="7 8">
    <name type="scientific">Baudoinia panamericana (strain UAMH 10762)</name>
    <name type="common">Angels' share fungus</name>
    <name type="synonym">Baudoinia compniacensis (strain UAMH 10762)</name>
    <dbReference type="NCBI Taxonomy" id="717646"/>
    <lineage>
        <taxon>Eukaryota</taxon>
        <taxon>Fungi</taxon>
        <taxon>Dikarya</taxon>
        <taxon>Ascomycota</taxon>
        <taxon>Pezizomycotina</taxon>
        <taxon>Dothideomycetes</taxon>
        <taxon>Dothideomycetidae</taxon>
        <taxon>Mycosphaerellales</taxon>
        <taxon>Teratosphaeriaceae</taxon>
        <taxon>Baudoinia</taxon>
    </lineage>
</organism>
<evidence type="ECO:0000256" key="3">
    <source>
        <dbReference type="ARBA" id="ARBA00023163"/>
    </source>
</evidence>
<feature type="compositionally biased region" description="Basic and acidic residues" evidence="5">
    <location>
        <begin position="141"/>
        <end position="155"/>
    </location>
</feature>
<comment type="subcellular location">
    <subcellularLocation>
        <location evidence="1">Nucleus</location>
    </subcellularLocation>
</comment>
<dbReference type="InterPro" id="IPR009072">
    <property type="entry name" value="Histone-fold"/>
</dbReference>
<dbReference type="CDD" id="cd00076">
    <property type="entry name" value="HFD_SF"/>
    <property type="match status" value="1"/>
</dbReference>
<keyword evidence="8" id="KW-1185">Reference proteome</keyword>
<evidence type="ECO:0000256" key="4">
    <source>
        <dbReference type="ARBA" id="ARBA00023242"/>
    </source>
</evidence>